<protein>
    <submittedName>
        <fullName evidence="1">Uncharacterized protein</fullName>
    </submittedName>
</protein>
<dbReference type="PATRIC" id="fig|1681.53.peg.754"/>
<gene>
    <name evidence="1" type="ORF">HMPREF3196_00762</name>
</gene>
<dbReference type="EMBL" id="LRPO01000022">
    <property type="protein sequence ID" value="KWZ81905.1"/>
    <property type="molecule type" value="Genomic_DNA"/>
</dbReference>
<dbReference type="AlphaFoldDB" id="A0A133KQZ0"/>
<evidence type="ECO:0000313" key="2">
    <source>
        <dbReference type="Proteomes" id="UP000070092"/>
    </source>
</evidence>
<proteinExistence type="predicted"/>
<reference evidence="1 2" key="1">
    <citation type="submission" date="2016-01" db="EMBL/GenBank/DDBJ databases">
        <authorList>
            <person name="Oliw E.H."/>
        </authorList>
    </citation>
    <scope>NUCLEOTIDE SEQUENCE [LARGE SCALE GENOMIC DNA]</scope>
    <source>
        <strain evidence="1 2">MJR8628B</strain>
    </source>
</reference>
<name>A0A133KQZ0_BIFBI</name>
<dbReference type="Proteomes" id="UP000070092">
    <property type="component" value="Unassembled WGS sequence"/>
</dbReference>
<comment type="caution">
    <text evidence="1">The sequence shown here is derived from an EMBL/GenBank/DDBJ whole genome shotgun (WGS) entry which is preliminary data.</text>
</comment>
<organism evidence="1 2">
    <name type="scientific">Bifidobacterium bifidum</name>
    <dbReference type="NCBI Taxonomy" id="1681"/>
    <lineage>
        <taxon>Bacteria</taxon>
        <taxon>Bacillati</taxon>
        <taxon>Actinomycetota</taxon>
        <taxon>Actinomycetes</taxon>
        <taxon>Bifidobacteriales</taxon>
        <taxon>Bifidobacteriaceae</taxon>
        <taxon>Bifidobacterium</taxon>
    </lineage>
</organism>
<sequence length="48" mass="5661">MSPAAPQNAHETRQIPVFPRHACFVRLCCFVRYPRTFLIENRSLSGWR</sequence>
<evidence type="ECO:0000313" key="1">
    <source>
        <dbReference type="EMBL" id="KWZ81905.1"/>
    </source>
</evidence>
<accession>A0A133KQZ0</accession>